<reference evidence="2 3" key="1">
    <citation type="journal article" date="2018" name="PLoS Pathog.">
        <title>Evolution of structural diversity of trichothecenes, a family of toxins produced by plant pathogenic and entomopathogenic fungi.</title>
        <authorList>
            <person name="Proctor R.H."/>
            <person name="McCormick S.P."/>
            <person name="Kim H.S."/>
            <person name="Cardoza R.E."/>
            <person name="Stanley A.M."/>
            <person name="Lindo L."/>
            <person name="Kelly A."/>
            <person name="Brown D.W."/>
            <person name="Lee T."/>
            <person name="Vaughan M.M."/>
            <person name="Alexander N.J."/>
            <person name="Busman M."/>
            <person name="Gutierrez S."/>
        </authorList>
    </citation>
    <scope>NUCLEOTIDE SEQUENCE [LARGE SCALE GENOMIC DNA]</scope>
    <source>
        <strain evidence="2 3">NRRL 20695</strain>
    </source>
</reference>
<feature type="region of interest" description="Disordered" evidence="1">
    <location>
        <begin position="121"/>
        <end position="157"/>
    </location>
</feature>
<proteinExistence type="predicted"/>
<evidence type="ECO:0000313" key="2">
    <source>
        <dbReference type="EMBL" id="RGP73111.1"/>
    </source>
</evidence>
<gene>
    <name evidence="2" type="ORF">FLONG3_6427</name>
</gene>
<evidence type="ECO:0000256" key="1">
    <source>
        <dbReference type="SAM" id="MobiDB-lite"/>
    </source>
</evidence>
<dbReference type="Proteomes" id="UP000266234">
    <property type="component" value="Unassembled WGS sequence"/>
</dbReference>
<dbReference type="EMBL" id="PXOG01000144">
    <property type="protein sequence ID" value="RGP73111.1"/>
    <property type="molecule type" value="Genomic_DNA"/>
</dbReference>
<evidence type="ECO:0000313" key="3">
    <source>
        <dbReference type="Proteomes" id="UP000266234"/>
    </source>
</evidence>
<dbReference type="AlphaFoldDB" id="A0A395SL05"/>
<sequence length="157" mass="17606">MQLETGTTTKTRVSQGTMGYLVSREGDQSLVQLIKSTGQRGACRVPHEALEIGVPHSQFQIRLPHLVSAQYFPLSKETGCNWSLLLQEVMFRRREWMRYHVNTLDERPMLVISIELMEDGKPHCDSQPAKGHSVATGPTQSKVSEPRISTAHSPPKV</sequence>
<accession>A0A395SL05</accession>
<protein>
    <submittedName>
        <fullName evidence="2">Uncharacterized protein</fullName>
    </submittedName>
</protein>
<organism evidence="2 3">
    <name type="scientific">Fusarium longipes</name>
    <dbReference type="NCBI Taxonomy" id="694270"/>
    <lineage>
        <taxon>Eukaryota</taxon>
        <taxon>Fungi</taxon>
        <taxon>Dikarya</taxon>
        <taxon>Ascomycota</taxon>
        <taxon>Pezizomycotina</taxon>
        <taxon>Sordariomycetes</taxon>
        <taxon>Hypocreomycetidae</taxon>
        <taxon>Hypocreales</taxon>
        <taxon>Nectriaceae</taxon>
        <taxon>Fusarium</taxon>
    </lineage>
</organism>
<name>A0A395SL05_9HYPO</name>
<comment type="caution">
    <text evidence="2">The sequence shown here is derived from an EMBL/GenBank/DDBJ whole genome shotgun (WGS) entry which is preliminary data.</text>
</comment>
<keyword evidence="3" id="KW-1185">Reference proteome</keyword>